<dbReference type="Gene3D" id="3.40.50.300">
    <property type="entry name" value="P-loop containing nucleotide triphosphate hydrolases"/>
    <property type="match status" value="1"/>
</dbReference>
<feature type="transmembrane region" description="Helical" evidence="1">
    <location>
        <begin position="176"/>
        <end position="198"/>
    </location>
</feature>
<protein>
    <submittedName>
        <fullName evidence="3">Zonular occludens toxin</fullName>
    </submittedName>
</protein>
<evidence type="ECO:0000313" key="4">
    <source>
        <dbReference type="Proteomes" id="UP000036923"/>
    </source>
</evidence>
<dbReference type="Proteomes" id="UP000036923">
    <property type="component" value="Unassembled WGS sequence"/>
</dbReference>
<dbReference type="InterPro" id="IPR027417">
    <property type="entry name" value="P-loop_NTPase"/>
</dbReference>
<reference evidence="4" key="1">
    <citation type="submission" date="2015-07" db="EMBL/GenBank/DDBJ databases">
        <title>Near-Complete Genome Sequence of the Cellulolytic Bacterium Bacteroides (Pseudobacteroides) cellulosolvens ATCC 35603.</title>
        <authorList>
            <person name="Dassa B."/>
            <person name="Utturkar S.M."/>
            <person name="Klingeman D.M."/>
            <person name="Hurt R.A."/>
            <person name="Keller M."/>
            <person name="Xu J."/>
            <person name="Reddy Y.H.K."/>
            <person name="Borovok I."/>
            <person name="Grinberg I.R."/>
            <person name="Lamed R."/>
            <person name="Zhivin O."/>
            <person name="Bayer E.A."/>
            <person name="Brown S.D."/>
        </authorList>
    </citation>
    <scope>NUCLEOTIDE SEQUENCE [LARGE SCALE GENOMIC DNA]</scope>
    <source>
        <strain evidence="4">DSM 2933</strain>
    </source>
</reference>
<dbReference type="RefSeq" id="WP_050753115.1">
    <property type="nucleotide sequence ID" value="NZ_LGTC01000001.1"/>
</dbReference>
<comment type="caution">
    <text evidence="3">The sequence shown here is derived from an EMBL/GenBank/DDBJ whole genome shotgun (WGS) entry which is preliminary data.</text>
</comment>
<feature type="transmembrane region" description="Helical" evidence="1">
    <location>
        <begin position="214"/>
        <end position="232"/>
    </location>
</feature>
<keyword evidence="4" id="KW-1185">Reference proteome</keyword>
<dbReference type="Pfam" id="PF05707">
    <property type="entry name" value="Zot"/>
    <property type="match status" value="1"/>
</dbReference>
<dbReference type="EMBL" id="LGTC01000001">
    <property type="protein sequence ID" value="KNY25699.1"/>
    <property type="molecule type" value="Genomic_DNA"/>
</dbReference>
<dbReference type="STRING" id="398512.Bccel_0959"/>
<dbReference type="SUPFAM" id="SSF52540">
    <property type="entry name" value="P-loop containing nucleoside triphosphate hydrolases"/>
    <property type="match status" value="1"/>
</dbReference>
<organism evidence="3 4">
    <name type="scientific">Pseudobacteroides cellulosolvens ATCC 35603 = DSM 2933</name>
    <dbReference type="NCBI Taxonomy" id="398512"/>
    <lineage>
        <taxon>Bacteria</taxon>
        <taxon>Bacillati</taxon>
        <taxon>Bacillota</taxon>
        <taxon>Clostridia</taxon>
        <taxon>Eubacteriales</taxon>
        <taxon>Oscillospiraceae</taxon>
        <taxon>Pseudobacteroides</taxon>
    </lineage>
</organism>
<dbReference type="AlphaFoldDB" id="A0A0L6JIZ3"/>
<evidence type="ECO:0000313" key="3">
    <source>
        <dbReference type="EMBL" id="KNY25699.1"/>
    </source>
</evidence>
<dbReference type="InterPro" id="IPR008900">
    <property type="entry name" value="Zot_N"/>
</dbReference>
<name>A0A0L6JIZ3_9FIRM</name>
<keyword evidence="1" id="KW-1133">Transmembrane helix</keyword>
<proteinExistence type="predicted"/>
<evidence type="ECO:0000259" key="2">
    <source>
        <dbReference type="Pfam" id="PF05707"/>
    </source>
</evidence>
<feature type="domain" description="Zona occludens toxin N-terminal" evidence="2">
    <location>
        <begin position="1"/>
        <end position="177"/>
    </location>
</feature>
<keyword evidence="1" id="KW-0472">Membrane</keyword>
<gene>
    <name evidence="3" type="ORF">Bccel_0959</name>
</gene>
<evidence type="ECO:0000256" key="1">
    <source>
        <dbReference type="SAM" id="Phobius"/>
    </source>
</evidence>
<sequence length="251" mass="29413">MIYLNSGTPGSGKSLNVARDIMFKLRRGHNVISNFPINLEIVKFKPIKNIILKIARLFKKEEKVKEKLQGKLEYKIGKFLYIDNSKLNPTLLVCFAKHNHKKGREGQTLLIIDECPVIFNPREYSRKDRPNWIKFFQLHRHLGYNVILIAQNDRLIDRQIRAFIEYNCKHRKINNFGTVGMIISLLQLKAFVVVTYWYGVNEKCGIQFLHSKKCILIFMIAIQLLTGLWILVCSEWGRLHCVEGVPIRYRL</sequence>
<accession>A0A0L6JIZ3</accession>
<keyword evidence="1" id="KW-0812">Transmembrane</keyword>